<sequence>MVFNMFRSLAQLGAKGNSTERKCISPTLRSDIYTTIDQCKAWLAGTRGQAGDGVSYAPMLHTIQKHFPIGLEALGQIEAEVGVIVGGITNMVLEMSKWEALGGGMAMRTWVDTIVNVYAMIPQGSKKEIIARGIVRGITQNTNYSLMTKEFAARIQIISCLKSLCPKIYRPGSEESKQAEAMLSSKLI</sequence>
<dbReference type="Proteomes" id="UP001163835">
    <property type="component" value="Unassembled WGS sequence"/>
</dbReference>
<evidence type="ECO:0000313" key="2">
    <source>
        <dbReference type="Proteomes" id="UP001163835"/>
    </source>
</evidence>
<comment type="caution">
    <text evidence="1">The sequence shown here is derived from an EMBL/GenBank/DDBJ whole genome shotgun (WGS) entry which is preliminary data.</text>
</comment>
<accession>A0ACC1TSU3</accession>
<organism evidence="1 2">
    <name type="scientific">Lentinula aff. lateritia</name>
    <dbReference type="NCBI Taxonomy" id="2804960"/>
    <lineage>
        <taxon>Eukaryota</taxon>
        <taxon>Fungi</taxon>
        <taxon>Dikarya</taxon>
        <taxon>Basidiomycota</taxon>
        <taxon>Agaricomycotina</taxon>
        <taxon>Agaricomycetes</taxon>
        <taxon>Agaricomycetidae</taxon>
        <taxon>Agaricales</taxon>
        <taxon>Marasmiineae</taxon>
        <taxon>Omphalotaceae</taxon>
        <taxon>Lentinula</taxon>
    </lineage>
</organism>
<protein>
    <submittedName>
        <fullName evidence="1">Uncharacterized protein</fullName>
    </submittedName>
</protein>
<reference evidence="1" key="1">
    <citation type="submission" date="2022-09" db="EMBL/GenBank/DDBJ databases">
        <title>A Global Phylogenomic Analysis of the Shiitake Genus Lentinula.</title>
        <authorList>
            <consortium name="DOE Joint Genome Institute"/>
            <person name="Sierra-Patev S."/>
            <person name="Min B."/>
            <person name="Naranjo-Ortiz M."/>
            <person name="Looney B."/>
            <person name="Konkel Z."/>
            <person name="Slot J.C."/>
            <person name="Sakamoto Y."/>
            <person name="Steenwyk J.L."/>
            <person name="Rokas A."/>
            <person name="Carro J."/>
            <person name="Camarero S."/>
            <person name="Ferreira P."/>
            <person name="Molpeceres G."/>
            <person name="Ruiz-Duenas F.J."/>
            <person name="Serrano A."/>
            <person name="Henrissat B."/>
            <person name="Drula E."/>
            <person name="Hughes K.W."/>
            <person name="Mata J.L."/>
            <person name="Ishikawa N.K."/>
            <person name="Vargas-Isla R."/>
            <person name="Ushijima S."/>
            <person name="Smith C.A."/>
            <person name="Ahrendt S."/>
            <person name="Andreopoulos W."/>
            <person name="He G."/>
            <person name="Labutti K."/>
            <person name="Lipzen A."/>
            <person name="Ng V."/>
            <person name="Riley R."/>
            <person name="Sandor L."/>
            <person name="Barry K."/>
            <person name="Martinez A.T."/>
            <person name="Xiao Y."/>
            <person name="Gibbons J.G."/>
            <person name="Terashima K."/>
            <person name="Grigoriev I.V."/>
            <person name="Hibbett D.S."/>
        </authorList>
    </citation>
    <scope>NUCLEOTIDE SEQUENCE</scope>
    <source>
        <strain evidence="1">TMI1499</strain>
    </source>
</reference>
<keyword evidence="2" id="KW-1185">Reference proteome</keyword>
<gene>
    <name evidence="1" type="ORF">F5876DRAFT_90381</name>
</gene>
<name>A0ACC1TSU3_9AGAR</name>
<dbReference type="EMBL" id="MU795272">
    <property type="protein sequence ID" value="KAJ3807820.1"/>
    <property type="molecule type" value="Genomic_DNA"/>
</dbReference>
<evidence type="ECO:0000313" key="1">
    <source>
        <dbReference type="EMBL" id="KAJ3807820.1"/>
    </source>
</evidence>
<proteinExistence type="predicted"/>